<name>A0A0U9HKL1_9FIRM</name>
<evidence type="ECO:0000256" key="4">
    <source>
        <dbReference type="SAM" id="MobiDB-lite"/>
    </source>
</evidence>
<comment type="subcellular location">
    <subcellularLocation>
        <location evidence="1">Cell envelope</location>
    </subcellularLocation>
</comment>
<protein>
    <submittedName>
        <fullName evidence="9">HlyD family secretion protein</fullName>
    </submittedName>
</protein>
<dbReference type="InterPro" id="IPR058636">
    <property type="entry name" value="Beta-barrel_YknX"/>
</dbReference>
<evidence type="ECO:0000256" key="5">
    <source>
        <dbReference type="SAM" id="Phobius"/>
    </source>
</evidence>
<dbReference type="Proteomes" id="UP000062160">
    <property type="component" value="Unassembled WGS sequence"/>
</dbReference>
<evidence type="ECO:0000256" key="1">
    <source>
        <dbReference type="ARBA" id="ARBA00004196"/>
    </source>
</evidence>
<dbReference type="Gene3D" id="2.40.420.20">
    <property type="match status" value="1"/>
</dbReference>
<keyword evidence="5" id="KW-0812">Transmembrane</keyword>
<organism evidence="9">
    <name type="scientific">Tepidanaerobacter syntrophicus</name>
    <dbReference type="NCBI Taxonomy" id="224999"/>
    <lineage>
        <taxon>Bacteria</taxon>
        <taxon>Bacillati</taxon>
        <taxon>Bacillota</taxon>
        <taxon>Clostridia</taxon>
        <taxon>Thermosediminibacterales</taxon>
        <taxon>Tepidanaerobacteraceae</taxon>
        <taxon>Tepidanaerobacter</taxon>
    </lineage>
</organism>
<evidence type="ECO:0000256" key="2">
    <source>
        <dbReference type="ARBA" id="ARBA00023054"/>
    </source>
</evidence>
<dbReference type="InterPro" id="IPR050465">
    <property type="entry name" value="UPF0194_transport"/>
</dbReference>
<evidence type="ECO:0000259" key="8">
    <source>
        <dbReference type="Pfam" id="PF25990"/>
    </source>
</evidence>
<keyword evidence="5" id="KW-0472">Membrane</keyword>
<dbReference type="RefSeq" id="WP_059031654.1">
    <property type="nucleotide sequence ID" value="NZ_DF976999.1"/>
</dbReference>
<keyword evidence="10" id="KW-1185">Reference proteome</keyword>
<dbReference type="OrthoDB" id="1725043at2"/>
<dbReference type="GO" id="GO:0030313">
    <property type="term" value="C:cell envelope"/>
    <property type="evidence" value="ECO:0007669"/>
    <property type="project" value="UniProtKB-SubCell"/>
</dbReference>
<gene>
    <name evidence="9" type="ORF">TSYNT_5454</name>
</gene>
<dbReference type="Gene3D" id="2.40.50.100">
    <property type="match status" value="2"/>
</dbReference>
<evidence type="ECO:0000259" key="7">
    <source>
        <dbReference type="Pfam" id="PF25973"/>
    </source>
</evidence>
<dbReference type="SUPFAM" id="SSF111369">
    <property type="entry name" value="HlyD-like secretion proteins"/>
    <property type="match status" value="2"/>
</dbReference>
<dbReference type="PRINTS" id="PR01490">
    <property type="entry name" value="RTXTOXIND"/>
</dbReference>
<keyword evidence="2 3" id="KW-0175">Coiled coil</keyword>
<evidence type="ECO:0000313" key="10">
    <source>
        <dbReference type="Proteomes" id="UP000062160"/>
    </source>
</evidence>
<evidence type="ECO:0000256" key="3">
    <source>
        <dbReference type="SAM" id="Coils"/>
    </source>
</evidence>
<evidence type="ECO:0000259" key="6">
    <source>
        <dbReference type="Pfam" id="PF25917"/>
    </source>
</evidence>
<feature type="transmembrane region" description="Helical" evidence="5">
    <location>
        <begin position="5"/>
        <end position="25"/>
    </location>
</feature>
<dbReference type="Gene3D" id="1.10.287.470">
    <property type="entry name" value="Helix hairpin bin"/>
    <property type="match status" value="2"/>
</dbReference>
<dbReference type="InterPro" id="IPR058647">
    <property type="entry name" value="BSH_CzcB-like"/>
</dbReference>
<dbReference type="Pfam" id="PF25973">
    <property type="entry name" value="BSH_CzcB"/>
    <property type="match status" value="1"/>
</dbReference>
<feature type="domain" description="Multidrug resistance protein MdtA-like barrel-sandwich hybrid" evidence="6">
    <location>
        <begin position="260"/>
        <end position="349"/>
    </location>
</feature>
<dbReference type="Gene3D" id="2.40.30.170">
    <property type="match status" value="2"/>
</dbReference>
<dbReference type="Pfam" id="PF25917">
    <property type="entry name" value="BSH_RND"/>
    <property type="match status" value="1"/>
</dbReference>
<sequence>MSKKVIKIAIICVVVAALIFAGYLWKQKSSSKGTAAAQKLSTAKVTKGNLEVVLKDSGTLEPMEQETINLKVDGTVKKVYFNEGDVVKEGDLLYELSNEDLAISLQKAELSLKQQQIDLQDALKQKEKAVIYAPADGVVKSVDIKVGDSVNANTVVATIQNQDKCQVKVPFLSSQTSKMKIGQKAEIMFIDPIYTIDGVVTKIDTVGTRTSYGSIYYYVTITVDGNYYVEGSDTSVEGYVITDSGKEEGMEQALIEPLDAVEVKSEISSKVNNVYIEEGQIVTKGQKLFSLDLEDINANIEKQQLSLQQAQLDLQSKRSELENLLVYAPIDGTIIEQNVREGDLIRPSTSSSSSSEPAAVIVNYSKMQVVLPVDELDINNITVGMPVNITAEAVPDKVFKGQVEKIAEQGTSQNNVSTFDVTITTDKVNELKAGMTVDVEMIIANKQDVLMLPITAIQYRNNKTYVMLASAEGDTSSSADKTANSKNVNKTSNATSTANNMVEVKTGISNDEYVEIVSGLNEGDTVLLSNAASTSTTNSQRQNEMMPMSPAPTEGPAPSGRG</sequence>
<keyword evidence="5" id="KW-1133">Transmembrane helix</keyword>
<dbReference type="STRING" id="224999.GCA_001485475_00607"/>
<dbReference type="InterPro" id="IPR058625">
    <property type="entry name" value="MdtA-like_BSH"/>
</dbReference>
<dbReference type="Pfam" id="PF25990">
    <property type="entry name" value="Beta-barrel_YknX"/>
    <property type="match status" value="1"/>
</dbReference>
<evidence type="ECO:0000313" key="9">
    <source>
        <dbReference type="EMBL" id="GAQ24607.1"/>
    </source>
</evidence>
<accession>A0A0U9HKL1</accession>
<feature type="region of interest" description="Disordered" evidence="4">
    <location>
        <begin position="473"/>
        <end position="497"/>
    </location>
</feature>
<dbReference type="AlphaFoldDB" id="A0A0U9HKL1"/>
<feature type="region of interest" description="Disordered" evidence="4">
    <location>
        <begin position="532"/>
        <end position="562"/>
    </location>
</feature>
<dbReference type="EMBL" id="DF976999">
    <property type="protein sequence ID" value="GAQ24607.1"/>
    <property type="molecule type" value="Genomic_DNA"/>
</dbReference>
<feature type="coiled-coil region" evidence="3">
    <location>
        <begin position="293"/>
        <end position="320"/>
    </location>
</feature>
<dbReference type="PANTHER" id="PTHR32347">
    <property type="entry name" value="EFFLUX SYSTEM COMPONENT YKNX-RELATED"/>
    <property type="match status" value="1"/>
</dbReference>
<feature type="domain" description="CzcB-like barrel-sandwich hybrid" evidence="7">
    <location>
        <begin position="68"/>
        <end position="160"/>
    </location>
</feature>
<reference evidence="9" key="1">
    <citation type="journal article" date="2016" name="Genome Announc.">
        <title>Draft Genome Sequence of the Syntrophic Lactate-Degrading Bacterium Tepidanaerobacter syntrophicus JLT.</title>
        <authorList>
            <person name="Matsuura N."/>
            <person name="Ohashi A."/>
            <person name="Tourlousse D.M."/>
            <person name="Sekiguchi Y."/>
        </authorList>
    </citation>
    <scope>NUCLEOTIDE SEQUENCE [LARGE SCALE GENOMIC DNA]</scope>
    <source>
        <strain evidence="9">JL</strain>
    </source>
</reference>
<proteinExistence type="predicted"/>
<feature type="compositionally biased region" description="Low complexity" evidence="4">
    <location>
        <begin position="481"/>
        <end position="497"/>
    </location>
</feature>
<feature type="domain" description="YknX-like beta-barrel" evidence="8">
    <location>
        <begin position="367"/>
        <end position="440"/>
    </location>
</feature>